<evidence type="ECO:0000313" key="10">
    <source>
        <dbReference type="Proteomes" id="UP000199515"/>
    </source>
</evidence>
<dbReference type="PANTHER" id="PTHR46696">
    <property type="entry name" value="P450, PUTATIVE (EUROFUNG)-RELATED"/>
    <property type="match status" value="1"/>
</dbReference>
<dbReference type="CDD" id="cd20625">
    <property type="entry name" value="CYP164-like"/>
    <property type="match status" value="1"/>
</dbReference>
<evidence type="ECO:0000256" key="8">
    <source>
        <dbReference type="ARBA" id="ARBA00055433"/>
    </source>
</evidence>
<dbReference type="GO" id="GO:0016705">
    <property type="term" value="F:oxidoreductase activity, acting on paired donors, with incorporation or reduction of molecular oxygen"/>
    <property type="evidence" value="ECO:0007669"/>
    <property type="project" value="InterPro"/>
</dbReference>
<keyword evidence="7" id="KW-0503">Monooxygenase</keyword>
<dbReference type="EMBL" id="FNON01000008">
    <property type="protein sequence ID" value="SDZ00272.1"/>
    <property type="molecule type" value="Genomic_DNA"/>
</dbReference>
<evidence type="ECO:0000256" key="6">
    <source>
        <dbReference type="ARBA" id="ARBA00023004"/>
    </source>
</evidence>
<dbReference type="GO" id="GO:0020037">
    <property type="term" value="F:heme binding"/>
    <property type="evidence" value="ECO:0007669"/>
    <property type="project" value="InterPro"/>
</dbReference>
<proteinExistence type="inferred from homology"/>
<keyword evidence="6" id="KW-0408">Iron</keyword>
<keyword evidence="5" id="KW-0560">Oxidoreductase</keyword>
<dbReference type="RefSeq" id="WP_091295604.1">
    <property type="nucleotide sequence ID" value="NZ_FNON01000008.1"/>
</dbReference>
<evidence type="ECO:0000256" key="3">
    <source>
        <dbReference type="ARBA" id="ARBA00022617"/>
    </source>
</evidence>
<keyword evidence="3" id="KW-0349">Heme</keyword>
<protein>
    <recommendedName>
        <fullName evidence="11">Cytochrome P450</fullName>
    </recommendedName>
</protein>
<evidence type="ECO:0008006" key="11">
    <source>
        <dbReference type="Google" id="ProtNLM"/>
    </source>
</evidence>
<organism evidence="9 10">
    <name type="scientific">Amycolatopsis xylanica</name>
    <dbReference type="NCBI Taxonomy" id="589385"/>
    <lineage>
        <taxon>Bacteria</taxon>
        <taxon>Bacillati</taxon>
        <taxon>Actinomycetota</taxon>
        <taxon>Actinomycetes</taxon>
        <taxon>Pseudonocardiales</taxon>
        <taxon>Pseudonocardiaceae</taxon>
        <taxon>Amycolatopsis</taxon>
    </lineage>
</organism>
<sequence>MTTVETVDFALDDPAFRADPNGMWRRLREQHRIFWHEGFNAYVVPRYDDVAEVLKSSRWHVRPGADFIERQKAANETVDQLMQGFYYFLDEPAHRRLRSVVSTTFTPRIVTGFRPRIKEIADELLDKSLGERGEMEFMADLAYPMTIRVVTEILGATSPEDQAFFYEKGAALAGLLEWDAPAERVEAGGQSMLEISERFVDILEARRDKPANDLVSSLIAAHAEGRASDSFEIIFMCVLLVTVGYETTMNHLGNGVHSLLTNRDQFERIQREPGLVVPGVDELLRHEAPVQVTARKAMEDIQVAGTTIREGEMVVVLLGGANRDPSVFPEPDRLDLTRENANRHMTFAHGPHFCLGAALAKAEAEIVFGALAERYPGVRITGAPQWRETSILRSLDKLPLGLEK</sequence>
<keyword evidence="4" id="KW-0479">Metal-binding</keyword>
<accession>A0A1H3PGI4</accession>
<dbReference type="GO" id="GO:0005506">
    <property type="term" value="F:iron ion binding"/>
    <property type="evidence" value="ECO:0007669"/>
    <property type="project" value="InterPro"/>
</dbReference>
<dbReference type="Proteomes" id="UP000199515">
    <property type="component" value="Unassembled WGS sequence"/>
</dbReference>
<gene>
    <name evidence="9" type="ORF">SAMN05421504_108207</name>
</gene>
<dbReference type="InterPro" id="IPR036396">
    <property type="entry name" value="Cyt_P450_sf"/>
</dbReference>
<evidence type="ECO:0000256" key="5">
    <source>
        <dbReference type="ARBA" id="ARBA00023002"/>
    </source>
</evidence>
<name>A0A1H3PGI4_9PSEU</name>
<dbReference type="FunFam" id="1.10.630.10:FF:000018">
    <property type="entry name" value="Cytochrome P450 monooxygenase"/>
    <property type="match status" value="1"/>
</dbReference>
<evidence type="ECO:0000256" key="2">
    <source>
        <dbReference type="ARBA" id="ARBA00010617"/>
    </source>
</evidence>
<evidence type="ECO:0000256" key="4">
    <source>
        <dbReference type="ARBA" id="ARBA00022723"/>
    </source>
</evidence>
<dbReference type="PANTHER" id="PTHR46696:SF1">
    <property type="entry name" value="CYTOCHROME P450 YJIB-RELATED"/>
    <property type="match status" value="1"/>
</dbReference>
<comment type="similarity">
    <text evidence="2">Belongs to the cytochrome P450 family.</text>
</comment>
<dbReference type="InterPro" id="IPR002397">
    <property type="entry name" value="Cyt_P450_B"/>
</dbReference>
<dbReference type="PRINTS" id="PR00359">
    <property type="entry name" value="BP450"/>
</dbReference>
<evidence type="ECO:0000256" key="7">
    <source>
        <dbReference type="ARBA" id="ARBA00023033"/>
    </source>
</evidence>
<dbReference type="SUPFAM" id="SSF48264">
    <property type="entry name" value="Cytochrome P450"/>
    <property type="match status" value="1"/>
</dbReference>
<comment type="function">
    <text evidence="8">Involved in the coupling of aromatic side chains of the heptapeptide of vancomycin.</text>
</comment>
<dbReference type="GO" id="GO:0004497">
    <property type="term" value="F:monooxygenase activity"/>
    <property type="evidence" value="ECO:0007669"/>
    <property type="project" value="UniProtKB-KW"/>
</dbReference>
<keyword evidence="10" id="KW-1185">Reference proteome</keyword>
<evidence type="ECO:0000256" key="1">
    <source>
        <dbReference type="ARBA" id="ARBA00004660"/>
    </source>
</evidence>
<reference evidence="9 10" key="1">
    <citation type="submission" date="2016-10" db="EMBL/GenBank/DDBJ databases">
        <authorList>
            <person name="de Groot N.N."/>
        </authorList>
    </citation>
    <scope>NUCLEOTIDE SEQUENCE [LARGE SCALE GENOMIC DNA]</scope>
    <source>
        <strain evidence="9 10">CPCC 202699</strain>
    </source>
</reference>
<dbReference type="Gene3D" id="1.10.630.10">
    <property type="entry name" value="Cytochrome P450"/>
    <property type="match status" value="1"/>
</dbReference>
<dbReference type="Pfam" id="PF00067">
    <property type="entry name" value="p450"/>
    <property type="match status" value="1"/>
</dbReference>
<comment type="pathway">
    <text evidence="1">Antibiotic biosynthesis; vancomycin biosynthesis.</text>
</comment>
<dbReference type="InterPro" id="IPR001128">
    <property type="entry name" value="Cyt_P450"/>
</dbReference>
<dbReference type="STRING" id="589385.SAMN05421504_108207"/>
<dbReference type="AlphaFoldDB" id="A0A1H3PGI4"/>
<dbReference type="OrthoDB" id="142769at2"/>
<evidence type="ECO:0000313" key="9">
    <source>
        <dbReference type="EMBL" id="SDZ00272.1"/>
    </source>
</evidence>